<reference evidence="1" key="2">
    <citation type="journal article" date="2014" name="ISME J.">
        <title>Microbial stratification in low pH oxic and suboxic macroscopic growths along an acid mine drainage.</title>
        <authorList>
            <person name="Mendez-Garcia C."/>
            <person name="Mesa V."/>
            <person name="Sprenger R.R."/>
            <person name="Richter M."/>
            <person name="Diez M.S."/>
            <person name="Solano J."/>
            <person name="Bargiela R."/>
            <person name="Golyshina O.V."/>
            <person name="Manteca A."/>
            <person name="Ramos J.L."/>
            <person name="Gallego J.R."/>
            <person name="Llorente I."/>
            <person name="Martins Dos Santos V.A."/>
            <person name="Jensen O.N."/>
            <person name="Pelaez A.I."/>
            <person name="Sanchez J."/>
            <person name="Ferrer M."/>
        </authorList>
    </citation>
    <scope>NUCLEOTIDE SEQUENCE</scope>
</reference>
<accession>T0ZEN8</accession>
<sequence length="108" mass="11516">MAVLEIDFDPADVITVGVAGEPGQRTFFLEARQGSACRTLLVEKVQLQELGAQIVAILDPLEGHEGHAPEPVQGATGAPGWHIGSIQLSWDEREGGCTLLLEERSTSP</sequence>
<proteinExistence type="predicted"/>
<dbReference type="EMBL" id="AUZX01010689">
    <property type="protein sequence ID" value="EQD46606.1"/>
    <property type="molecule type" value="Genomic_DNA"/>
</dbReference>
<name>T0ZEN8_9ZZZZ</name>
<dbReference type="InterPro" id="IPR021441">
    <property type="entry name" value="DUF3090"/>
</dbReference>
<dbReference type="Pfam" id="PF11290">
    <property type="entry name" value="DUF3090"/>
    <property type="match status" value="1"/>
</dbReference>
<gene>
    <name evidence="1" type="ORF">B1A_14559</name>
</gene>
<reference evidence="1" key="1">
    <citation type="submission" date="2013-08" db="EMBL/GenBank/DDBJ databases">
        <authorList>
            <person name="Mendez C."/>
            <person name="Richter M."/>
            <person name="Ferrer M."/>
            <person name="Sanchez J."/>
        </authorList>
    </citation>
    <scope>NUCLEOTIDE SEQUENCE</scope>
</reference>
<comment type="caution">
    <text evidence="1">The sequence shown here is derived from an EMBL/GenBank/DDBJ whole genome shotgun (WGS) entry which is preliminary data.</text>
</comment>
<evidence type="ECO:0008006" key="2">
    <source>
        <dbReference type="Google" id="ProtNLM"/>
    </source>
</evidence>
<protein>
    <recommendedName>
        <fullName evidence="2">DUF3090 family protein</fullName>
    </recommendedName>
</protein>
<organism evidence="1">
    <name type="scientific">mine drainage metagenome</name>
    <dbReference type="NCBI Taxonomy" id="410659"/>
    <lineage>
        <taxon>unclassified sequences</taxon>
        <taxon>metagenomes</taxon>
        <taxon>ecological metagenomes</taxon>
    </lineage>
</organism>
<evidence type="ECO:0000313" key="1">
    <source>
        <dbReference type="EMBL" id="EQD46606.1"/>
    </source>
</evidence>
<dbReference type="AlphaFoldDB" id="T0ZEN8"/>
<feature type="non-terminal residue" evidence="1">
    <location>
        <position position="108"/>
    </location>
</feature>